<dbReference type="InterPro" id="IPR005797">
    <property type="entry name" value="Cyt_b/b6_N"/>
</dbReference>
<dbReference type="SUPFAM" id="SSF81342">
    <property type="entry name" value="Transmembrane di-heme cytochromes"/>
    <property type="match status" value="1"/>
</dbReference>
<dbReference type="GO" id="GO:0009055">
    <property type="term" value="F:electron transfer activity"/>
    <property type="evidence" value="ECO:0007669"/>
    <property type="project" value="InterPro"/>
</dbReference>
<accession>A0A0D2SUI1</accession>
<dbReference type="Proteomes" id="UP000032304">
    <property type="component" value="Chromosome 7"/>
</dbReference>
<evidence type="ECO:0000313" key="4">
    <source>
        <dbReference type="Proteomes" id="UP000032304"/>
    </source>
</evidence>
<feature type="domain" description="Cytochrome b/b6 N-terminal region profile" evidence="2">
    <location>
        <begin position="1"/>
        <end position="84"/>
    </location>
</feature>
<dbReference type="Gene3D" id="1.20.810.10">
    <property type="entry name" value="Cytochrome Bc1 Complex, Chain C"/>
    <property type="match status" value="1"/>
</dbReference>
<dbReference type="PROSITE" id="PS51002">
    <property type="entry name" value="CYTB_NTER"/>
    <property type="match status" value="1"/>
</dbReference>
<feature type="transmembrane region" description="Helical" evidence="1">
    <location>
        <begin position="61"/>
        <end position="83"/>
    </location>
</feature>
<proteinExistence type="predicted"/>
<sequence length="84" mass="9541">MAFNMKFISGIDNIDSNIYRYSIYLKTVTGVLEAIPVIESPLIELLRGSASVGQSNSTRFYSVHTFVLPLLINVFILMHFLMIR</sequence>
<dbReference type="GO" id="GO:0016491">
    <property type="term" value="F:oxidoreductase activity"/>
    <property type="evidence" value="ECO:0007669"/>
    <property type="project" value="InterPro"/>
</dbReference>
<reference evidence="3 4" key="1">
    <citation type="journal article" date="2012" name="Nature">
        <title>Repeated polyploidization of Gossypium genomes and the evolution of spinnable cotton fibres.</title>
        <authorList>
            <person name="Paterson A.H."/>
            <person name="Wendel J.F."/>
            <person name="Gundlach H."/>
            <person name="Guo H."/>
            <person name="Jenkins J."/>
            <person name="Jin D."/>
            <person name="Llewellyn D."/>
            <person name="Showmaker K.C."/>
            <person name="Shu S."/>
            <person name="Udall J."/>
            <person name="Yoo M.J."/>
            <person name="Byers R."/>
            <person name="Chen W."/>
            <person name="Doron-Faigenboim A."/>
            <person name="Duke M.V."/>
            <person name="Gong L."/>
            <person name="Grimwood J."/>
            <person name="Grover C."/>
            <person name="Grupp K."/>
            <person name="Hu G."/>
            <person name="Lee T.H."/>
            <person name="Li J."/>
            <person name="Lin L."/>
            <person name="Liu T."/>
            <person name="Marler B.S."/>
            <person name="Page J.T."/>
            <person name="Roberts A.W."/>
            <person name="Romanel E."/>
            <person name="Sanders W.S."/>
            <person name="Szadkowski E."/>
            <person name="Tan X."/>
            <person name="Tang H."/>
            <person name="Xu C."/>
            <person name="Wang J."/>
            <person name="Wang Z."/>
            <person name="Zhang D."/>
            <person name="Zhang L."/>
            <person name="Ashrafi H."/>
            <person name="Bedon F."/>
            <person name="Bowers J.E."/>
            <person name="Brubaker C.L."/>
            <person name="Chee P.W."/>
            <person name="Das S."/>
            <person name="Gingle A.R."/>
            <person name="Haigler C.H."/>
            <person name="Harker D."/>
            <person name="Hoffmann L.V."/>
            <person name="Hovav R."/>
            <person name="Jones D.C."/>
            <person name="Lemke C."/>
            <person name="Mansoor S."/>
            <person name="ur Rahman M."/>
            <person name="Rainville L.N."/>
            <person name="Rambani A."/>
            <person name="Reddy U.K."/>
            <person name="Rong J.K."/>
            <person name="Saranga Y."/>
            <person name="Scheffler B.E."/>
            <person name="Scheffler J.A."/>
            <person name="Stelly D.M."/>
            <person name="Triplett B.A."/>
            <person name="Van Deynze A."/>
            <person name="Vaslin M.F."/>
            <person name="Waghmare V.N."/>
            <person name="Walford S.A."/>
            <person name="Wright R.J."/>
            <person name="Zaki E.A."/>
            <person name="Zhang T."/>
            <person name="Dennis E.S."/>
            <person name="Mayer K.F."/>
            <person name="Peterson D.G."/>
            <person name="Rokhsar D.S."/>
            <person name="Wang X."/>
            <person name="Schmutz J."/>
        </authorList>
    </citation>
    <scope>NUCLEOTIDE SEQUENCE [LARGE SCALE GENOMIC DNA]</scope>
</reference>
<gene>
    <name evidence="3" type="ORF">B456_007G323800</name>
</gene>
<keyword evidence="1" id="KW-1133">Transmembrane helix</keyword>
<dbReference type="eggNOG" id="KOG4663">
    <property type="taxonomic scope" value="Eukaryota"/>
</dbReference>
<evidence type="ECO:0000313" key="3">
    <source>
        <dbReference type="EMBL" id="KJB45731.1"/>
    </source>
</evidence>
<keyword evidence="1" id="KW-0472">Membrane</keyword>
<evidence type="ECO:0000259" key="2">
    <source>
        <dbReference type="PROSITE" id="PS51002"/>
    </source>
</evidence>
<dbReference type="EMBL" id="CM001746">
    <property type="protein sequence ID" value="KJB45731.1"/>
    <property type="molecule type" value="Genomic_DNA"/>
</dbReference>
<dbReference type="PANTHER" id="PTHR19271">
    <property type="entry name" value="CYTOCHROME B"/>
    <property type="match status" value="1"/>
</dbReference>
<dbReference type="Pfam" id="PF00033">
    <property type="entry name" value="Cytochrome_B"/>
    <property type="match status" value="1"/>
</dbReference>
<name>A0A0D2SUI1_GOSRA</name>
<dbReference type="AlphaFoldDB" id="A0A0D2SUI1"/>
<dbReference type="InterPro" id="IPR027387">
    <property type="entry name" value="Cytb/b6-like_sf"/>
</dbReference>
<dbReference type="OMA" id="FILMHFL"/>
<dbReference type="PANTHER" id="PTHR19271:SF16">
    <property type="entry name" value="CYTOCHROME B"/>
    <property type="match status" value="1"/>
</dbReference>
<dbReference type="InterPro" id="IPR016174">
    <property type="entry name" value="Di-haem_cyt_TM"/>
</dbReference>
<protein>
    <recommendedName>
        <fullName evidence="2">Cytochrome b/b6 N-terminal region profile domain-containing protein</fullName>
    </recommendedName>
</protein>
<keyword evidence="1" id="KW-0812">Transmembrane</keyword>
<organism evidence="3 4">
    <name type="scientific">Gossypium raimondii</name>
    <name type="common">Peruvian cotton</name>
    <name type="synonym">Gossypium klotzschianum subsp. raimondii</name>
    <dbReference type="NCBI Taxonomy" id="29730"/>
    <lineage>
        <taxon>Eukaryota</taxon>
        <taxon>Viridiplantae</taxon>
        <taxon>Streptophyta</taxon>
        <taxon>Embryophyta</taxon>
        <taxon>Tracheophyta</taxon>
        <taxon>Spermatophyta</taxon>
        <taxon>Magnoliopsida</taxon>
        <taxon>eudicotyledons</taxon>
        <taxon>Gunneridae</taxon>
        <taxon>Pentapetalae</taxon>
        <taxon>rosids</taxon>
        <taxon>malvids</taxon>
        <taxon>Malvales</taxon>
        <taxon>Malvaceae</taxon>
        <taxon>Malvoideae</taxon>
        <taxon>Gossypium</taxon>
    </lineage>
</organism>
<keyword evidence="4" id="KW-1185">Reference proteome</keyword>
<dbReference type="STRING" id="29730.A0A0D2SUI1"/>
<dbReference type="Gramene" id="KJB45731">
    <property type="protein sequence ID" value="KJB45731"/>
    <property type="gene ID" value="B456_007G323800"/>
</dbReference>
<dbReference type="GO" id="GO:0016020">
    <property type="term" value="C:membrane"/>
    <property type="evidence" value="ECO:0007669"/>
    <property type="project" value="InterPro"/>
</dbReference>
<dbReference type="GO" id="GO:0022904">
    <property type="term" value="P:respiratory electron transport chain"/>
    <property type="evidence" value="ECO:0007669"/>
    <property type="project" value="InterPro"/>
</dbReference>
<evidence type="ECO:0000256" key="1">
    <source>
        <dbReference type="SAM" id="Phobius"/>
    </source>
</evidence>